<gene>
    <name evidence="10" type="ORF">BDK51DRAFT_24849</name>
</gene>
<comment type="subcellular location">
    <subcellularLocation>
        <location evidence="2">Cytoplasm</location>
    </subcellularLocation>
</comment>
<dbReference type="PANTHER" id="PTHR43722">
    <property type="entry name" value="PROLINE IMINOPEPTIDASE"/>
    <property type="match status" value="1"/>
</dbReference>
<dbReference type="InterPro" id="IPR000073">
    <property type="entry name" value="AB_hydrolase_1"/>
</dbReference>
<sequence>MTLRELYPAIEPHQTGMLEVSPIHTIYWEVSGNPTGKPVVYLHGGPGGGTSGDDRRYFDPEVYRIVLLDQRGAGKSIPHANLEDNTTWSLVSDIEKLRTHLAIDKWVVFGGSWGSTLALAYAQTHPEAVKGLILRGIFMLRDSELKWFYQEGAHNIFPDVWDSYDDAIPKEERGDFISAYYKRLTGTDEAEKLRVARAWSKWECATSRLFVDPAMVAKAEADEWAVAFARIEAHYFINKGFFDSPEYLLENVHKIKHIPCM</sequence>
<dbReference type="InterPro" id="IPR005944">
    <property type="entry name" value="Pro_iminopeptidase"/>
</dbReference>
<evidence type="ECO:0000256" key="3">
    <source>
        <dbReference type="ARBA" id="ARBA00010088"/>
    </source>
</evidence>
<proteinExistence type="inferred from homology"/>
<evidence type="ECO:0000256" key="8">
    <source>
        <dbReference type="RuleBase" id="RU003421"/>
    </source>
</evidence>
<reference evidence="11" key="1">
    <citation type="journal article" date="2018" name="Nat. Microbiol.">
        <title>Leveraging single-cell genomics to expand the fungal tree of life.</title>
        <authorList>
            <person name="Ahrendt S.R."/>
            <person name="Quandt C.A."/>
            <person name="Ciobanu D."/>
            <person name="Clum A."/>
            <person name="Salamov A."/>
            <person name="Andreopoulos B."/>
            <person name="Cheng J.F."/>
            <person name="Woyke T."/>
            <person name="Pelin A."/>
            <person name="Henrissat B."/>
            <person name="Reynolds N.K."/>
            <person name="Benny G.L."/>
            <person name="Smith M.E."/>
            <person name="James T.Y."/>
            <person name="Grigoriev I.V."/>
        </authorList>
    </citation>
    <scope>NUCLEOTIDE SEQUENCE [LARGE SCALE GENOMIC DNA]</scope>
</reference>
<feature type="non-terminal residue" evidence="10">
    <location>
        <position position="261"/>
    </location>
</feature>
<dbReference type="InterPro" id="IPR002410">
    <property type="entry name" value="Peptidase_S33"/>
</dbReference>
<dbReference type="EMBL" id="KZ995756">
    <property type="protein sequence ID" value="RKO90039.1"/>
    <property type="molecule type" value="Genomic_DNA"/>
</dbReference>
<dbReference type="PRINTS" id="PR00111">
    <property type="entry name" value="ABHYDROLASE"/>
</dbReference>
<dbReference type="NCBIfam" id="TIGR01249">
    <property type="entry name" value="pro_imino_pep_1"/>
    <property type="match status" value="1"/>
</dbReference>
<evidence type="ECO:0000256" key="5">
    <source>
        <dbReference type="ARBA" id="ARBA00022490"/>
    </source>
</evidence>
<dbReference type="GO" id="GO:0004177">
    <property type="term" value="F:aminopeptidase activity"/>
    <property type="evidence" value="ECO:0007669"/>
    <property type="project" value="UniProtKB-KW"/>
</dbReference>
<dbReference type="InterPro" id="IPR029058">
    <property type="entry name" value="AB_hydrolase_fold"/>
</dbReference>
<dbReference type="Proteomes" id="UP000269721">
    <property type="component" value="Unassembled WGS sequence"/>
</dbReference>
<evidence type="ECO:0000256" key="7">
    <source>
        <dbReference type="ARBA" id="ARBA00022801"/>
    </source>
</evidence>
<dbReference type="Gene3D" id="3.40.50.1820">
    <property type="entry name" value="alpha/beta hydrolase"/>
    <property type="match status" value="1"/>
</dbReference>
<dbReference type="GO" id="GO:0005737">
    <property type="term" value="C:cytoplasm"/>
    <property type="evidence" value="ECO:0007669"/>
    <property type="project" value="UniProtKB-SubCell"/>
</dbReference>
<evidence type="ECO:0000259" key="9">
    <source>
        <dbReference type="Pfam" id="PF00561"/>
    </source>
</evidence>
<accession>A0A4P9WBN8</accession>
<evidence type="ECO:0000256" key="1">
    <source>
        <dbReference type="ARBA" id="ARBA00001585"/>
    </source>
</evidence>
<dbReference type="GO" id="GO:0006508">
    <property type="term" value="P:proteolysis"/>
    <property type="evidence" value="ECO:0007669"/>
    <property type="project" value="UniProtKB-KW"/>
</dbReference>
<organism evidence="10 11">
    <name type="scientific">Blyttiomyces helicus</name>
    <dbReference type="NCBI Taxonomy" id="388810"/>
    <lineage>
        <taxon>Eukaryota</taxon>
        <taxon>Fungi</taxon>
        <taxon>Fungi incertae sedis</taxon>
        <taxon>Chytridiomycota</taxon>
        <taxon>Chytridiomycota incertae sedis</taxon>
        <taxon>Chytridiomycetes</taxon>
        <taxon>Chytridiomycetes incertae sedis</taxon>
        <taxon>Blyttiomyces</taxon>
    </lineage>
</organism>
<dbReference type="PRINTS" id="PR00793">
    <property type="entry name" value="PROAMNOPTASE"/>
</dbReference>
<evidence type="ECO:0000256" key="6">
    <source>
        <dbReference type="ARBA" id="ARBA00022670"/>
    </source>
</evidence>
<dbReference type="SUPFAM" id="SSF53474">
    <property type="entry name" value="alpha/beta-Hydrolases"/>
    <property type="match status" value="1"/>
</dbReference>
<keyword evidence="4 8" id="KW-0031">Aminopeptidase</keyword>
<dbReference type="PANTHER" id="PTHR43722:SF1">
    <property type="entry name" value="PROLINE IMINOPEPTIDASE"/>
    <property type="match status" value="1"/>
</dbReference>
<dbReference type="OrthoDB" id="10249433at2759"/>
<dbReference type="AlphaFoldDB" id="A0A4P9WBN8"/>
<keyword evidence="6 8" id="KW-0645">Protease</keyword>
<evidence type="ECO:0000313" key="11">
    <source>
        <dbReference type="Proteomes" id="UP000269721"/>
    </source>
</evidence>
<evidence type="ECO:0000256" key="2">
    <source>
        <dbReference type="ARBA" id="ARBA00004496"/>
    </source>
</evidence>
<name>A0A4P9WBN8_9FUNG</name>
<evidence type="ECO:0000313" key="10">
    <source>
        <dbReference type="EMBL" id="RKO90039.1"/>
    </source>
</evidence>
<keyword evidence="11" id="KW-1185">Reference proteome</keyword>
<feature type="domain" description="AB hydrolase-1" evidence="9">
    <location>
        <begin position="37"/>
        <end position="238"/>
    </location>
</feature>
<protein>
    <recommendedName>
        <fullName evidence="8">Proline iminopeptidase</fullName>
        <ecNumber evidence="8">3.4.11.5</ecNumber>
    </recommendedName>
</protein>
<evidence type="ECO:0000256" key="4">
    <source>
        <dbReference type="ARBA" id="ARBA00022438"/>
    </source>
</evidence>
<keyword evidence="5" id="KW-0963">Cytoplasm</keyword>
<keyword evidence="7 8" id="KW-0378">Hydrolase</keyword>
<comment type="catalytic activity">
    <reaction evidence="1 8">
        <text>Release of N-terminal proline from a peptide.</text>
        <dbReference type="EC" id="3.4.11.5"/>
    </reaction>
</comment>
<dbReference type="EC" id="3.4.11.5" evidence="8"/>
<comment type="similarity">
    <text evidence="3 8">Belongs to the peptidase S33 family.</text>
</comment>
<dbReference type="Pfam" id="PF00561">
    <property type="entry name" value="Abhydrolase_1"/>
    <property type="match status" value="1"/>
</dbReference>